<feature type="chain" id="PRO_5046114145" evidence="2">
    <location>
        <begin position="24"/>
        <end position="127"/>
    </location>
</feature>
<dbReference type="EMBL" id="JADQDM010000001">
    <property type="protein sequence ID" value="MBF9219874.1"/>
    <property type="molecule type" value="Genomic_DNA"/>
</dbReference>
<comment type="caution">
    <text evidence="3">The sequence shown here is derived from an EMBL/GenBank/DDBJ whole genome shotgun (WGS) entry which is preliminary data.</text>
</comment>
<evidence type="ECO:0000313" key="4">
    <source>
        <dbReference type="Proteomes" id="UP000618931"/>
    </source>
</evidence>
<feature type="region of interest" description="Disordered" evidence="1">
    <location>
        <begin position="106"/>
        <end position="127"/>
    </location>
</feature>
<name>A0ABS0HZ06_9BACT</name>
<organism evidence="3 4">
    <name type="scientific">Hymenobacter ruricola</name>
    <dbReference type="NCBI Taxonomy" id="2791023"/>
    <lineage>
        <taxon>Bacteria</taxon>
        <taxon>Pseudomonadati</taxon>
        <taxon>Bacteroidota</taxon>
        <taxon>Cytophagia</taxon>
        <taxon>Cytophagales</taxon>
        <taxon>Hymenobacteraceae</taxon>
        <taxon>Hymenobacter</taxon>
    </lineage>
</organism>
<evidence type="ECO:0000256" key="1">
    <source>
        <dbReference type="SAM" id="MobiDB-lite"/>
    </source>
</evidence>
<accession>A0ABS0HZ06</accession>
<sequence>MKKYLYSFALGTFLILAPGGAYAASARLTAPDNPAEVQRKAAAREQKAAAREKVAAAKQVSKMKRLSVKTHRFTAKLNHVMLVVLGMEESKTVTSPRQLKRQLHAHQKQLKMHAKMGSRARRSRTHE</sequence>
<evidence type="ECO:0000256" key="2">
    <source>
        <dbReference type="SAM" id="SignalP"/>
    </source>
</evidence>
<reference evidence="3 4" key="1">
    <citation type="submission" date="2020-11" db="EMBL/GenBank/DDBJ databases">
        <authorList>
            <person name="Kim M.K."/>
        </authorList>
    </citation>
    <scope>NUCLEOTIDE SEQUENCE [LARGE SCALE GENOMIC DNA]</scope>
    <source>
        <strain evidence="3 4">BT662</strain>
    </source>
</reference>
<dbReference type="Proteomes" id="UP000618931">
    <property type="component" value="Unassembled WGS sequence"/>
</dbReference>
<feature type="signal peptide" evidence="2">
    <location>
        <begin position="1"/>
        <end position="23"/>
    </location>
</feature>
<dbReference type="RefSeq" id="WP_196291335.1">
    <property type="nucleotide sequence ID" value="NZ_JADQDM010000001.1"/>
</dbReference>
<keyword evidence="4" id="KW-1185">Reference proteome</keyword>
<keyword evidence="2" id="KW-0732">Signal</keyword>
<protein>
    <submittedName>
        <fullName evidence="3">Uncharacterized protein</fullName>
    </submittedName>
</protein>
<proteinExistence type="predicted"/>
<evidence type="ECO:0000313" key="3">
    <source>
        <dbReference type="EMBL" id="MBF9219874.1"/>
    </source>
</evidence>
<gene>
    <name evidence="3" type="ORF">I2H31_02055</name>
</gene>